<evidence type="ECO:0000256" key="4">
    <source>
        <dbReference type="ARBA" id="ARBA00022692"/>
    </source>
</evidence>
<keyword evidence="7" id="KW-0325">Glycoprotein</keyword>
<dbReference type="Proteomes" id="UP001153292">
    <property type="component" value="Chromosome 7"/>
</dbReference>
<comment type="subcellular location">
    <subcellularLocation>
        <location evidence="1">Cell membrane</location>
    </subcellularLocation>
</comment>
<evidence type="ECO:0008006" key="10">
    <source>
        <dbReference type="Google" id="ProtNLM"/>
    </source>
</evidence>
<sequence>MRGRTPRWRWLVAGGGALLAVGALGAALAWSLIFDSILASQLALTPSSRSYKEWVAPAVPLYFEIYLFNWTNAADFPAEKPILVELGPYRFREHRRHVNVTWHHNNDSLSYRTLRSWHYDPTSNGSLNDNITTLNVIAASAVFRSRFWGYFQQKGLSMGLAMFGQRVSVSKTARELLFDGYEDPLLDLAKSLPASTTGGAPPVDRFGWFYERNNSLDTDGFMEVTIGNSYGSLPGQILRWNHEDSLPFYGGKCSRLEGSVGEFLPRDLSEESRLTMFLPDLCRTVNMDYRSSGQMLGLNYHKYELSEGSFDNSSLSLSNTCFCGGACAWGGVMNVSACRFGSPTFVSLPHFLRADPALRAGVDGMKPDPEKHSFYFAVEPRLGIPVEVAARFQINVYLEPSPNVALYEHVPRMLFPVFWVQQRVTLDSNTAQELSVVRGARDWGATACAAAALLLAAVAALATCCPPHVNKKLHRLHDDLKHCCPSRIEFSDDQDKIKEDELKLNPM</sequence>
<keyword evidence="3" id="KW-1003">Cell membrane</keyword>
<evidence type="ECO:0000313" key="9">
    <source>
        <dbReference type="Proteomes" id="UP001153292"/>
    </source>
</evidence>
<gene>
    <name evidence="8" type="ORF">CHILSU_LOCUS10170</name>
</gene>
<name>A0ABN8BE78_CHISP</name>
<keyword evidence="9" id="KW-1185">Reference proteome</keyword>
<keyword evidence="4" id="KW-0812">Transmembrane</keyword>
<dbReference type="PRINTS" id="PR01609">
    <property type="entry name" value="CD36FAMILY"/>
</dbReference>
<evidence type="ECO:0000256" key="6">
    <source>
        <dbReference type="ARBA" id="ARBA00023136"/>
    </source>
</evidence>
<proteinExistence type="inferred from homology"/>
<comment type="similarity">
    <text evidence="2">Belongs to the CD36 family.</text>
</comment>
<dbReference type="EMBL" id="OU963900">
    <property type="protein sequence ID" value="CAH0406780.1"/>
    <property type="molecule type" value="Genomic_DNA"/>
</dbReference>
<evidence type="ECO:0000256" key="3">
    <source>
        <dbReference type="ARBA" id="ARBA00022475"/>
    </source>
</evidence>
<keyword evidence="5" id="KW-1133">Transmembrane helix</keyword>
<dbReference type="Pfam" id="PF01130">
    <property type="entry name" value="CD36"/>
    <property type="match status" value="1"/>
</dbReference>
<evidence type="ECO:0000256" key="2">
    <source>
        <dbReference type="ARBA" id="ARBA00010532"/>
    </source>
</evidence>
<evidence type="ECO:0000313" key="8">
    <source>
        <dbReference type="EMBL" id="CAH0406780.1"/>
    </source>
</evidence>
<protein>
    <recommendedName>
        <fullName evidence="10">Protein peste</fullName>
    </recommendedName>
</protein>
<evidence type="ECO:0000256" key="1">
    <source>
        <dbReference type="ARBA" id="ARBA00004236"/>
    </source>
</evidence>
<reference evidence="8" key="1">
    <citation type="submission" date="2021-12" db="EMBL/GenBank/DDBJ databases">
        <authorList>
            <person name="King R."/>
        </authorList>
    </citation>
    <scope>NUCLEOTIDE SEQUENCE</scope>
</reference>
<evidence type="ECO:0000256" key="5">
    <source>
        <dbReference type="ARBA" id="ARBA00022989"/>
    </source>
</evidence>
<evidence type="ECO:0000256" key="7">
    <source>
        <dbReference type="ARBA" id="ARBA00023180"/>
    </source>
</evidence>
<dbReference type="PANTHER" id="PTHR11923:SF93">
    <property type="entry name" value="GH07959P-RELATED"/>
    <property type="match status" value="1"/>
</dbReference>
<accession>A0ABN8BE78</accession>
<dbReference type="PANTHER" id="PTHR11923">
    <property type="entry name" value="SCAVENGER RECEPTOR CLASS B TYPE-1 SR-B1"/>
    <property type="match status" value="1"/>
</dbReference>
<keyword evidence="6" id="KW-0472">Membrane</keyword>
<dbReference type="InterPro" id="IPR002159">
    <property type="entry name" value="CD36_fam"/>
</dbReference>
<organism evidence="8 9">
    <name type="scientific">Chilo suppressalis</name>
    <name type="common">Asiatic rice borer moth</name>
    <dbReference type="NCBI Taxonomy" id="168631"/>
    <lineage>
        <taxon>Eukaryota</taxon>
        <taxon>Metazoa</taxon>
        <taxon>Ecdysozoa</taxon>
        <taxon>Arthropoda</taxon>
        <taxon>Hexapoda</taxon>
        <taxon>Insecta</taxon>
        <taxon>Pterygota</taxon>
        <taxon>Neoptera</taxon>
        <taxon>Endopterygota</taxon>
        <taxon>Lepidoptera</taxon>
        <taxon>Glossata</taxon>
        <taxon>Ditrysia</taxon>
        <taxon>Pyraloidea</taxon>
        <taxon>Crambidae</taxon>
        <taxon>Crambinae</taxon>
        <taxon>Chilo</taxon>
    </lineage>
</organism>